<evidence type="ECO:0000259" key="2">
    <source>
        <dbReference type="Pfam" id="PF12828"/>
    </source>
</evidence>
<comment type="caution">
    <text evidence="3">The sequence shown here is derived from an EMBL/GenBank/DDBJ whole genome shotgun (WGS) entry which is preliminary data.</text>
</comment>
<name>A0ABR1L394_9PEZI</name>
<dbReference type="Proteomes" id="UP001363622">
    <property type="component" value="Unassembled WGS sequence"/>
</dbReference>
<reference evidence="3 4" key="1">
    <citation type="submission" date="2024-04" db="EMBL/GenBank/DDBJ databases">
        <title>Phyllosticta paracitricarpa is synonymous to the EU quarantine fungus P. citricarpa based on phylogenomic analyses.</title>
        <authorList>
            <consortium name="Lawrence Berkeley National Laboratory"/>
            <person name="Van Ingen-Buijs V.A."/>
            <person name="Van Westerhoven A.C."/>
            <person name="Haridas S."/>
            <person name="Skiadas P."/>
            <person name="Martin F."/>
            <person name="Groenewald J.Z."/>
            <person name="Crous P.W."/>
            <person name="Seidl M.F."/>
        </authorList>
    </citation>
    <scope>NUCLEOTIDE SEQUENCE [LARGE SCALE GENOMIC DNA]</scope>
    <source>
        <strain evidence="3 4">CBS 123371</strain>
    </source>
</reference>
<gene>
    <name evidence="3" type="ORF">IWZ03DRAFT_366124</name>
</gene>
<dbReference type="PANTHER" id="PTHR47185:SF2">
    <property type="entry name" value="FUNGAL PROTEIN"/>
    <property type="match status" value="1"/>
</dbReference>
<dbReference type="Pfam" id="PF12828">
    <property type="entry name" value="PXB"/>
    <property type="match status" value="1"/>
</dbReference>
<dbReference type="InterPro" id="IPR024554">
    <property type="entry name" value="LEC1-like_C"/>
</dbReference>
<dbReference type="EMBL" id="JBBPHU010000001">
    <property type="protein sequence ID" value="KAK7524008.1"/>
    <property type="molecule type" value="Genomic_DNA"/>
</dbReference>
<dbReference type="PANTHER" id="PTHR47185">
    <property type="entry name" value="PX DOMAIN-CONTAINING PROTEIN YPR097W"/>
    <property type="match status" value="1"/>
</dbReference>
<evidence type="ECO:0000313" key="3">
    <source>
        <dbReference type="EMBL" id="KAK7524008.1"/>
    </source>
</evidence>
<evidence type="ECO:0000313" key="4">
    <source>
        <dbReference type="Proteomes" id="UP001363622"/>
    </source>
</evidence>
<proteinExistence type="predicted"/>
<feature type="domain" description="PX-associated" evidence="2">
    <location>
        <begin position="3"/>
        <end position="120"/>
    </location>
</feature>
<sequence length="642" mass="71840">MSSQQLSPAQAHALFDILTHQETYAEIELFKDPQAIHKYGYPFPKQPDQKCVAPVMHTLFSKFMPSFPGLCDVPVEFWSDRILSIMEKLAAGDLSESYDKGAIGVRKTISTACSAMLEYPAKGILGGFPQKPVNSDRVYDMSQASDIMQGWEDFAQELIYGDMMDTLFDKVAETDDLTQHPVLIQVAHECILVNLASLVHHILIVNPEGQTLMRMLDNIHRLIPYAIMRQTLRIGNVATMINGMLKIVLAKVSIGSLTNWAGLSKDADEGMNLMQQIISTVLSWDSSELEKRSHKIEKAKDRPSKEHLEALKAHIELERSEHDRRRNISKKTSKSLVTVIFQESGLSTDLSDAQHEMCQTYLASELAIRDRVQIAQTLCRSNPDHLTQAVRDLVPAYEPIIRSLHNAVDLSGSMQDLQNFLDDLIKLAKLPVKKEKRDKVEPPTVEDFVGLMRKHQYSLHKFLHQVAHNGVDIRERFRMYAHEVRNLFQQPADAREGAGAMTSVLEAILASLSEGDRQAVLRAVDAHSSYLSGLQAASTERMKSILSRGHRTDHGPGQYLAKWQHLMDSTVIQPSTASGPLRSGKSKDVKEASQMDVDGVYRGSVIVGKDTEGRQKLPDPPNVDLVFSLMGDKYREALVTGK</sequence>
<evidence type="ECO:0000259" key="1">
    <source>
        <dbReference type="Pfam" id="PF12825"/>
    </source>
</evidence>
<organism evidence="3 4">
    <name type="scientific">Phyllosticta citriasiana</name>
    <dbReference type="NCBI Taxonomy" id="595635"/>
    <lineage>
        <taxon>Eukaryota</taxon>
        <taxon>Fungi</taxon>
        <taxon>Dikarya</taxon>
        <taxon>Ascomycota</taxon>
        <taxon>Pezizomycotina</taxon>
        <taxon>Dothideomycetes</taxon>
        <taxon>Dothideomycetes incertae sedis</taxon>
        <taxon>Botryosphaeriales</taxon>
        <taxon>Phyllostictaceae</taxon>
        <taxon>Phyllosticta</taxon>
    </lineage>
</organism>
<keyword evidence="4" id="KW-1185">Reference proteome</keyword>
<accession>A0ABR1L394</accession>
<feature type="domain" description="PX" evidence="1">
    <location>
        <begin position="165"/>
        <end position="357"/>
    </location>
</feature>
<protein>
    <submittedName>
        <fullName evidence="3">PX-associated-domain-containing protein</fullName>
    </submittedName>
</protein>
<dbReference type="InterPro" id="IPR047168">
    <property type="entry name" value="LEC1-like"/>
</dbReference>
<dbReference type="Pfam" id="PF12825">
    <property type="entry name" value="DUF3818"/>
    <property type="match status" value="1"/>
</dbReference>
<dbReference type="InterPro" id="IPR024555">
    <property type="entry name" value="PX-associated"/>
</dbReference>